<reference evidence="3" key="1">
    <citation type="submission" date="2025-08" db="UniProtKB">
        <authorList>
            <consortium name="RefSeq"/>
        </authorList>
    </citation>
    <scope>IDENTIFICATION</scope>
</reference>
<name>A0A7E6FAK9_9MOLL</name>
<proteinExistence type="predicted"/>
<gene>
    <name evidence="3" type="primary">LOC115218434</name>
</gene>
<dbReference type="KEGG" id="osn:115218434"/>
<feature type="chain" id="PRO_5028970937" evidence="1">
    <location>
        <begin position="20"/>
        <end position="115"/>
    </location>
</feature>
<sequence length="115" mass="12470">MNGLYYGICLLFAIGSTMADCNIQKVIECQNQYAPKMQDGGDKETRCKVASDFMNCMDSAASGCGDEVEKIFDQVRQSIKKLGCPESSNVPKLYAHSSVISGAFIAAVAFKKLLL</sequence>
<evidence type="ECO:0000256" key="1">
    <source>
        <dbReference type="SAM" id="SignalP"/>
    </source>
</evidence>
<organism evidence="2 3">
    <name type="scientific">Octopus sinensis</name>
    <name type="common">East Asian common octopus</name>
    <dbReference type="NCBI Taxonomy" id="2607531"/>
    <lineage>
        <taxon>Eukaryota</taxon>
        <taxon>Metazoa</taxon>
        <taxon>Spiralia</taxon>
        <taxon>Lophotrochozoa</taxon>
        <taxon>Mollusca</taxon>
        <taxon>Cephalopoda</taxon>
        <taxon>Coleoidea</taxon>
        <taxon>Octopodiformes</taxon>
        <taxon>Octopoda</taxon>
        <taxon>Incirrata</taxon>
        <taxon>Octopodidae</taxon>
        <taxon>Octopus</taxon>
    </lineage>
</organism>
<feature type="signal peptide" evidence="1">
    <location>
        <begin position="1"/>
        <end position="19"/>
    </location>
</feature>
<keyword evidence="1" id="KW-0732">Signal</keyword>
<protein>
    <submittedName>
        <fullName evidence="3">Uncharacterized protein LOC115218434</fullName>
    </submittedName>
</protein>
<evidence type="ECO:0000313" key="2">
    <source>
        <dbReference type="Proteomes" id="UP000515154"/>
    </source>
</evidence>
<dbReference type="Proteomes" id="UP000515154">
    <property type="component" value="Linkage group LG13"/>
</dbReference>
<accession>A0A7E6FAK9</accession>
<dbReference type="AlphaFoldDB" id="A0A7E6FAK9"/>
<dbReference type="RefSeq" id="XP_036363987.1">
    <property type="nucleotide sequence ID" value="XM_036508094.1"/>
</dbReference>
<evidence type="ECO:0000313" key="3">
    <source>
        <dbReference type="RefSeq" id="XP_036363987.1"/>
    </source>
</evidence>
<keyword evidence="2" id="KW-1185">Reference proteome</keyword>